<feature type="transmembrane region" description="Helical" evidence="1">
    <location>
        <begin position="12"/>
        <end position="32"/>
    </location>
</feature>
<dbReference type="EMBL" id="KP453775">
    <property type="protein sequence ID" value="AJS10038.1"/>
    <property type="molecule type" value="Genomic_DNA"/>
</dbReference>
<evidence type="ECO:0000313" key="2">
    <source>
        <dbReference type="EMBL" id="AJS10038.1"/>
    </source>
</evidence>
<protein>
    <submittedName>
        <fullName evidence="2">TciC</fullName>
    </submittedName>
</protein>
<geneLocation type="plasmid" evidence="2">
    <name>pKP12226</name>
</geneLocation>
<name>A0A0D3RK23_KLEPN</name>
<keyword evidence="1" id="KW-1133">Transmembrane helix</keyword>
<evidence type="ECO:0000256" key="1">
    <source>
        <dbReference type="SAM" id="Phobius"/>
    </source>
</evidence>
<keyword evidence="1" id="KW-0472">Membrane</keyword>
<organism evidence="2">
    <name type="scientific">Klebsiella pneumoniae</name>
    <dbReference type="NCBI Taxonomy" id="573"/>
    <lineage>
        <taxon>Bacteria</taxon>
        <taxon>Pseudomonadati</taxon>
        <taxon>Pseudomonadota</taxon>
        <taxon>Gammaproteobacteria</taxon>
        <taxon>Enterobacterales</taxon>
        <taxon>Enterobacteriaceae</taxon>
        <taxon>Klebsiella/Raoultella group</taxon>
        <taxon>Klebsiella</taxon>
        <taxon>Klebsiella pneumoniae complex</taxon>
    </lineage>
</organism>
<proteinExistence type="predicted"/>
<accession>A0A0D3RK23</accession>
<dbReference type="AlphaFoldDB" id="A0A0D3RK23"/>
<keyword evidence="1" id="KW-0812">Transmembrane</keyword>
<keyword evidence="2" id="KW-0614">Plasmid</keyword>
<gene>
    <name evidence="2" type="primary">tciC</name>
</gene>
<sequence>MGFWDFADKHPIVLVVIAGIVVGGIAGVIEALRKQ</sequence>
<reference evidence="2" key="1">
    <citation type="journal article" date="2015" name="Antimicrob. Agents Chemother.">
        <title>A Plasmid Bearing the blaCTX-M-15 Gene and Phage P1-Like Sequences from a Sequence Type 11 Klebsiella pneumoniae Isolate.</title>
        <authorList>
            <person name="Shin J."/>
            <person name="Ko K.S."/>
        </authorList>
    </citation>
    <scope>NUCLEOTIDE SEQUENCE</scope>
    <source>
        <strain evidence="2">ST11</strain>
        <plasmid evidence="2">pKP12226</plasmid>
    </source>
</reference>